<dbReference type="CDD" id="cd08899">
    <property type="entry name" value="SRPBCC_CalC_Aha1-like_6"/>
    <property type="match status" value="1"/>
</dbReference>
<comment type="caution">
    <text evidence="3">The sequence shown here is derived from an EMBL/GenBank/DDBJ whole genome shotgun (WGS) entry which is preliminary data.</text>
</comment>
<dbReference type="Proteomes" id="UP000293342">
    <property type="component" value="Unassembled WGS sequence"/>
</dbReference>
<evidence type="ECO:0000313" key="4">
    <source>
        <dbReference type="Proteomes" id="UP000293342"/>
    </source>
</evidence>
<evidence type="ECO:0000259" key="2">
    <source>
        <dbReference type="Pfam" id="PF08327"/>
    </source>
</evidence>
<dbReference type="SUPFAM" id="SSF55961">
    <property type="entry name" value="Bet v1-like"/>
    <property type="match status" value="1"/>
</dbReference>
<name>A0A4R0K7N9_9ACTN</name>
<dbReference type="RefSeq" id="WP_131513807.1">
    <property type="nucleotide sequence ID" value="NZ_SJKD01000002.1"/>
</dbReference>
<evidence type="ECO:0000313" key="3">
    <source>
        <dbReference type="EMBL" id="TCC51115.1"/>
    </source>
</evidence>
<protein>
    <submittedName>
        <fullName evidence="3">SRPBCC family protein</fullName>
    </submittedName>
</protein>
<feature type="domain" description="Activator of Hsp90 ATPase homologue 1/2-like C-terminal" evidence="2">
    <location>
        <begin position="27"/>
        <end position="145"/>
    </location>
</feature>
<dbReference type="InterPro" id="IPR023393">
    <property type="entry name" value="START-like_dom_sf"/>
</dbReference>
<dbReference type="InterPro" id="IPR013538">
    <property type="entry name" value="ASHA1/2-like_C"/>
</dbReference>
<dbReference type="EMBL" id="SJKD01000002">
    <property type="protein sequence ID" value="TCC51115.1"/>
    <property type="molecule type" value="Genomic_DNA"/>
</dbReference>
<sequence length="168" mass="18880">MTTQDRYGDLIIDGDRATMTFRRHLPHPIDAVWAALTDPIERKAWFGETVIDGRTGGTIEMLPDEPPAAPDAKRLTGRILVWDPPHVFEHEWHQRIVEDSVVRYELSVDGDGTLLTFTHTGLSVTNARGFLPGTHAFFDRLDAHLAGAELPNWSDRYAEVASSYPSWS</sequence>
<proteinExistence type="inferred from homology"/>
<dbReference type="Gene3D" id="3.30.530.20">
    <property type="match status" value="1"/>
</dbReference>
<accession>A0A4R0K7N9</accession>
<reference evidence="3 4" key="1">
    <citation type="submission" date="2019-02" db="EMBL/GenBank/DDBJ databases">
        <title>Kribbella capetownensis sp. nov. and Kribbella speibonae sp. nov., isolated from soil.</title>
        <authorList>
            <person name="Curtis S.M."/>
            <person name="Norton I."/>
            <person name="Everest G.J."/>
            <person name="Meyers P.R."/>
        </authorList>
    </citation>
    <scope>NUCLEOTIDE SEQUENCE [LARGE SCALE GENOMIC DNA]</scope>
    <source>
        <strain evidence="3 4">YM53</strain>
    </source>
</reference>
<keyword evidence="4" id="KW-1185">Reference proteome</keyword>
<dbReference type="Pfam" id="PF08327">
    <property type="entry name" value="AHSA1"/>
    <property type="match status" value="1"/>
</dbReference>
<gene>
    <name evidence="3" type="ORF">E0H75_13365</name>
</gene>
<dbReference type="OrthoDB" id="8117292at2"/>
<comment type="similarity">
    <text evidence="1">Belongs to the AHA1 family.</text>
</comment>
<evidence type="ECO:0000256" key="1">
    <source>
        <dbReference type="ARBA" id="ARBA00006817"/>
    </source>
</evidence>
<dbReference type="AlphaFoldDB" id="A0A4R0K7N9"/>
<organism evidence="3 4">
    <name type="scientific">Kribbella capetownensis</name>
    <dbReference type="NCBI Taxonomy" id="1572659"/>
    <lineage>
        <taxon>Bacteria</taxon>
        <taxon>Bacillati</taxon>
        <taxon>Actinomycetota</taxon>
        <taxon>Actinomycetes</taxon>
        <taxon>Propionibacteriales</taxon>
        <taxon>Kribbellaceae</taxon>
        <taxon>Kribbella</taxon>
    </lineage>
</organism>